<dbReference type="PANTHER" id="PTHR23025">
    <property type="entry name" value="TRIACYLGLYCEROL LIPASE"/>
    <property type="match status" value="1"/>
</dbReference>
<feature type="domain" description="Alpha/beta hydrolase fold-3" evidence="2">
    <location>
        <begin position="529"/>
        <end position="590"/>
    </location>
</feature>
<evidence type="ECO:0000259" key="2">
    <source>
        <dbReference type="Pfam" id="PF07859"/>
    </source>
</evidence>
<dbReference type="InterPro" id="IPR029058">
    <property type="entry name" value="AB_hydrolase_fold"/>
</dbReference>
<proteinExistence type="predicted"/>
<feature type="domain" description="Alpha/beta hydrolase fold-3" evidence="2">
    <location>
        <begin position="321"/>
        <end position="476"/>
    </location>
</feature>
<dbReference type="PANTHER" id="PTHR23025:SF3">
    <property type="entry name" value="HORMONE-SENSITIVE LIPASE"/>
    <property type="match status" value="1"/>
</dbReference>
<dbReference type="EMBL" id="JAVRJZ010000011">
    <property type="protein sequence ID" value="KAK2717080.1"/>
    <property type="molecule type" value="Genomic_DNA"/>
</dbReference>
<evidence type="ECO:0000259" key="1">
    <source>
        <dbReference type="Pfam" id="PF06350"/>
    </source>
</evidence>
<dbReference type="Pfam" id="PF07859">
    <property type="entry name" value="Abhydrolase_3"/>
    <property type="match status" value="2"/>
</dbReference>
<dbReference type="EMBL" id="JAVRJZ010000011">
    <property type="protein sequence ID" value="KAK2717079.1"/>
    <property type="molecule type" value="Genomic_DNA"/>
</dbReference>
<dbReference type="EMBL" id="JAVRJZ010000011">
    <property type="protein sequence ID" value="KAK2717082.1"/>
    <property type="molecule type" value="Genomic_DNA"/>
</dbReference>
<evidence type="ECO:0008006" key="5">
    <source>
        <dbReference type="Google" id="ProtNLM"/>
    </source>
</evidence>
<protein>
    <recommendedName>
        <fullName evidence="5">Hormone-sensitive lipase</fullName>
    </recommendedName>
</protein>
<dbReference type="EMBL" id="JAVRJZ010000011">
    <property type="protein sequence ID" value="KAK2717081.1"/>
    <property type="molecule type" value="Genomic_DNA"/>
</dbReference>
<dbReference type="GO" id="GO:0008203">
    <property type="term" value="P:cholesterol metabolic process"/>
    <property type="evidence" value="ECO:0007669"/>
    <property type="project" value="InterPro"/>
</dbReference>
<dbReference type="InterPro" id="IPR013094">
    <property type="entry name" value="AB_hydrolase_3"/>
</dbReference>
<dbReference type="SUPFAM" id="SSF53474">
    <property type="entry name" value="alpha/beta-Hydrolases"/>
    <property type="match status" value="1"/>
</dbReference>
<dbReference type="AlphaFoldDB" id="A0AA88HVM9"/>
<dbReference type="GO" id="GO:0005829">
    <property type="term" value="C:cytosol"/>
    <property type="evidence" value="ECO:0007669"/>
    <property type="project" value="TreeGrafter"/>
</dbReference>
<dbReference type="InterPro" id="IPR010468">
    <property type="entry name" value="HSL_N"/>
</dbReference>
<name>A0AA88HVM9_ARTSF</name>
<dbReference type="GO" id="GO:0004771">
    <property type="term" value="F:sterol ester esterase activity"/>
    <property type="evidence" value="ECO:0007669"/>
    <property type="project" value="TreeGrafter"/>
</dbReference>
<reference evidence="3" key="1">
    <citation type="submission" date="2023-07" db="EMBL/GenBank/DDBJ databases">
        <title>Chromosome-level genome assembly of Artemia franciscana.</title>
        <authorList>
            <person name="Jo E."/>
        </authorList>
    </citation>
    <scope>NUCLEOTIDE SEQUENCE</scope>
    <source>
        <tissue evidence="3">Whole body</tissue>
    </source>
</reference>
<dbReference type="GO" id="GO:0019433">
    <property type="term" value="P:triglyceride catabolic process"/>
    <property type="evidence" value="ECO:0007669"/>
    <property type="project" value="TreeGrafter"/>
</dbReference>
<comment type="caution">
    <text evidence="3">The sequence shown here is derived from an EMBL/GenBank/DDBJ whole genome shotgun (WGS) entry which is preliminary data.</text>
</comment>
<dbReference type="GO" id="GO:0004806">
    <property type="term" value="F:triacylglycerol lipase activity"/>
    <property type="evidence" value="ECO:0007669"/>
    <property type="project" value="TreeGrafter"/>
</dbReference>
<sequence length="616" mass="68844">MILKEALKEVAIAAKSPALGKNRFVGMRNLGVALGRISEIMNKMLGNYEKVHEVAPSYDFDKNTPGNGYRSFLLLIDKASKQCQDLSRNATESKVNYTALTREANEWIVIFEALETCLDHLNQLIEWNEPRCLFATDPQHSARDLLTRIEEVNQLGFYGIHQGYQFSQSMRHYLKFVSAGMAAYSDIYFGTSAEDHRAVQLPRFLAKCAYYLVNHKRRRNKVVSLSRHASVEFIQSFWFLAETDIYFRILSLSAARLPVLAELFIPPVAVKIGQVTVSPGTSHGAPHTIHTRFMSSVWREGMIGSGKQKGPLEPPSPVLMFQCHGGGFIAQSSKSHAAYLRRWTKDIGVPMIAVDYSLAPTYPYPRALEEVVHAYAWCIENKTLLGWTGEKVIFVGDSAGGNLLVAATLKCIQIGLPLPSGLFLAYTPFLLQFVPSPSRLLCLTDPLLPFGFMMKCLQSYAATNKKENLVLNNIQSKSLLYSLWTTASDMISFIFAKQRGGKEGIVNHKGTWLSDHSPSEEFQEFDVPADPYISPYLANADDLSRFPKTVLVSSESDPCLDDTVMFGKRLKEQNVPIDLVIFDDLPHGFLNFGASPEANEAIRVCGDKIRDLCNSK</sequence>
<gene>
    <name evidence="3" type="ORF">QYM36_007280</name>
</gene>
<evidence type="ECO:0000313" key="4">
    <source>
        <dbReference type="Proteomes" id="UP001187531"/>
    </source>
</evidence>
<dbReference type="Proteomes" id="UP001187531">
    <property type="component" value="Unassembled WGS sequence"/>
</dbReference>
<evidence type="ECO:0000313" key="3">
    <source>
        <dbReference type="EMBL" id="KAK2717079.1"/>
    </source>
</evidence>
<dbReference type="Gene3D" id="3.40.50.1820">
    <property type="entry name" value="alpha/beta hydrolase"/>
    <property type="match status" value="1"/>
</dbReference>
<keyword evidence="4" id="KW-1185">Reference proteome</keyword>
<accession>A0AA88HVM9</accession>
<feature type="domain" description="Hormone-sensitive lipase N-terminal" evidence="1">
    <location>
        <begin position="29"/>
        <end position="302"/>
    </location>
</feature>
<dbReference type="Pfam" id="PF06350">
    <property type="entry name" value="HSL_N"/>
    <property type="match status" value="1"/>
</dbReference>
<organism evidence="3 4">
    <name type="scientific">Artemia franciscana</name>
    <name type="common">Brine shrimp</name>
    <name type="synonym">Artemia sanfranciscana</name>
    <dbReference type="NCBI Taxonomy" id="6661"/>
    <lineage>
        <taxon>Eukaryota</taxon>
        <taxon>Metazoa</taxon>
        <taxon>Ecdysozoa</taxon>
        <taxon>Arthropoda</taxon>
        <taxon>Crustacea</taxon>
        <taxon>Branchiopoda</taxon>
        <taxon>Anostraca</taxon>
        <taxon>Artemiidae</taxon>
        <taxon>Artemia</taxon>
    </lineage>
</organism>